<dbReference type="Pfam" id="PF00361">
    <property type="entry name" value="Proton_antipo_M"/>
    <property type="match status" value="1"/>
</dbReference>
<protein>
    <submittedName>
        <fullName evidence="10">NADH/ubiquinone/plastoquinone (Complex I)</fullName>
    </submittedName>
</protein>
<evidence type="ECO:0000256" key="5">
    <source>
        <dbReference type="ARBA" id="ARBA00023002"/>
    </source>
</evidence>
<feature type="transmembrane region" description="Helical" evidence="8">
    <location>
        <begin position="36"/>
        <end position="59"/>
    </location>
</feature>
<comment type="subcellular location">
    <subcellularLocation>
        <location evidence="1">Cell membrane</location>
        <topology evidence="1">Multi-pass membrane protein</topology>
    </subcellularLocation>
    <subcellularLocation>
        <location evidence="7">Membrane</location>
        <topology evidence="7">Multi-pass membrane protein</topology>
    </subcellularLocation>
</comment>
<evidence type="ECO:0000313" key="11">
    <source>
        <dbReference type="Proteomes" id="UP000230025"/>
    </source>
</evidence>
<sequence>TVLMVLGTLSMVAGGLLAIGQNDFKRLLAYSSISQIGYIVLAIGIGTPLAILGGLFHLFNHAIFKSLLFLNSGAVEYATGTRDLRKMGG</sequence>
<dbReference type="EMBL" id="PFFY01000098">
    <property type="protein sequence ID" value="PIW33890.1"/>
    <property type="molecule type" value="Genomic_DNA"/>
</dbReference>
<accession>A0A2M7GZH3</accession>
<evidence type="ECO:0000256" key="4">
    <source>
        <dbReference type="ARBA" id="ARBA00022989"/>
    </source>
</evidence>
<evidence type="ECO:0000256" key="2">
    <source>
        <dbReference type="ARBA" id="ARBA00022475"/>
    </source>
</evidence>
<evidence type="ECO:0000313" key="10">
    <source>
        <dbReference type="EMBL" id="PIW33890.1"/>
    </source>
</evidence>
<keyword evidence="3 7" id="KW-0812">Transmembrane</keyword>
<evidence type="ECO:0000259" key="9">
    <source>
        <dbReference type="Pfam" id="PF00361"/>
    </source>
</evidence>
<keyword evidence="2" id="KW-1003">Cell membrane</keyword>
<keyword evidence="10" id="KW-0830">Ubiquinone</keyword>
<comment type="caution">
    <text evidence="10">The sequence shown here is derived from an EMBL/GenBank/DDBJ whole genome shotgun (WGS) entry which is preliminary data.</text>
</comment>
<dbReference type="InterPro" id="IPR052175">
    <property type="entry name" value="ComplexI-like_HydComp"/>
</dbReference>
<dbReference type="GO" id="GO:0005886">
    <property type="term" value="C:plasma membrane"/>
    <property type="evidence" value="ECO:0007669"/>
    <property type="project" value="UniProtKB-SubCell"/>
</dbReference>
<evidence type="ECO:0000256" key="1">
    <source>
        <dbReference type="ARBA" id="ARBA00004651"/>
    </source>
</evidence>
<reference evidence="11" key="1">
    <citation type="submission" date="2017-09" db="EMBL/GenBank/DDBJ databases">
        <title>Depth-based differentiation of microbial function through sediment-hosted aquifers and enrichment of novel symbionts in the deep terrestrial subsurface.</title>
        <authorList>
            <person name="Probst A.J."/>
            <person name="Ladd B."/>
            <person name="Jarett J.K."/>
            <person name="Geller-Mcgrath D.E."/>
            <person name="Sieber C.M.K."/>
            <person name="Emerson J.B."/>
            <person name="Anantharaman K."/>
            <person name="Thomas B.C."/>
            <person name="Malmstrom R."/>
            <person name="Stieglmeier M."/>
            <person name="Klingl A."/>
            <person name="Woyke T."/>
            <person name="Ryan C.M."/>
            <person name="Banfield J.F."/>
        </authorList>
    </citation>
    <scope>NUCLEOTIDE SEQUENCE [LARGE SCALE GENOMIC DNA]</scope>
</reference>
<evidence type="ECO:0000256" key="6">
    <source>
        <dbReference type="ARBA" id="ARBA00023136"/>
    </source>
</evidence>
<dbReference type="AlphaFoldDB" id="A0A2M7GZH3"/>
<evidence type="ECO:0000256" key="3">
    <source>
        <dbReference type="ARBA" id="ARBA00022692"/>
    </source>
</evidence>
<gene>
    <name evidence="10" type="ORF">COW28_02165</name>
</gene>
<organism evidence="10 11">
    <name type="scientific">bacterium (Candidatus Ratteibacteria) CG15_BIG_FIL_POST_REV_8_21_14_020_41_12</name>
    <dbReference type="NCBI Taxonomy" id="2014291"/>
    <lineage>
        <taxon>Bacteria</taxon>
        <taxon>Candidatus Ratteibacteria</taxon>
    </lineage>
</organism>
<feature type="non-terminal residue" evidence="10">
    <location>
        <position position="89"/>
    </location>
</feature>
<feature type="non-terminal residue" evidence="10">
    <location>
        <position position="1"/>
    </location>
</feature>
<keyword evidence="4 8" id="KW-1133">Transmembrane helix</keyword>
<keyword evidence="6 8" id="KW-0472">Membrane</keyword>
<dbReference type="InterPro" id="IPR001750">
    <property type="entry name" value="ND/Mrp_TM"/>
</dbReference>
<dbReference type="Proteomes" id="UP000230025">
    <property type="component" value="Unassembled WGS sequence"/>
</dbReference>
<proteinExistence type="predicted"/>
<dbReference type="PANTHER" id="PTHR42682:SF4">
    <property type="entry name" value="NADH-UBIQUINONE_PLASTOQUINONE"/>
    <property type="match status" value="1"/>
</dbReference>
<dbReference type="PANTHER" id="PTHR42682">
    <property type="entry name" value="HYDROGENASE-4 COMPONENT F"/>
    <property type="match status" value="1"/>
</dbReference>
<dbReference type="GO" id="GO:0016491">
    <property type="term" value="F:oxidoreductase activity"/>
    <property type="evidence" value="ECO:0007669"/>
    <property type="project" value="UniProtKB-KW"/>
</dbReference>
<name>A0A2M7GZH3_9BACT</name>
<evidence type="ECO:0000256" key="7">
    <source>
        <dbReference type="RuleBase" id="RU000320"/>
    </source>
</evidence>
<evidence type="ECO:0000256" key="8">
    <source>
        <dbReference type="SAM" id="Phobius"/>
    </source>
</evidence>
<keyword evidence="5" id="KW-0560">Oxidoreductase</keyword>
<feature type="domain" description="NADH:quinone oxidoreductase/Mrp antiporter transmembrane" evidence="9">
    <location>
        <begin position="2"/>
        <end position="89"/>
    </location>
</feature>